<gene>
    <name evidence="1" type="ORF">EYR41_005374</name>
</gene>
<accession>A0A8H2DYY1</accession>
<dbReference type="InterPro" id="IPR038883">
    <property type="entry name" value="AN11006-like"/>
</dbReference>
<evidence type="ECO:0000313" key="2">
    <source>
        <dbReference type="Proteomes" id="UP000297595"/>
    </source>
</evidence>
<protein>
    <recommendedName>
        <fullName evidence="3">F-box domain-containing protein</fullName>
    </recommendedName>
</protein>
<proteinExistence type="predicted"/>
<comment type="caution">
    <text evidence="1">The sequence shown here is derived from an EMBL/GenBank/DDBJ whole genome shotgun (WGS) entry which is preliminary data.</text>
</comment>
<evidence type="ECO:0008006" key="3">
    <source>
        <dbReference type="Google" id="ProtNLM"/>
    </source>
</evidence>
<sequence length="396" mass="46559">MQYCAMPRLNISLRKMLSRQTSSPSLPIDKPFPFLSLPRELRDEIYSYFLLFDSPVEVFSILAPLPDWPCLDISLFFLNKQVHDEASEFFYSRNTFPIRLTIRSEGPPRWLQDRDPQDRDNIGYKIETELMSLWERFFHCAFLPYGFHEFFEARAYTIANDASEVDYLYGTYQINSPAPSIPALRYCRHFRNIQINIIDLRRPSIIRVPLTPSEPVRRILQTTYQPLVHHLKRIFEAAGEYLNIKIDIMSTEHMLHTGRGLSDQQLYWKKYAKARDGPATNSHSDAYYFPLYEDLLRMAWPFTLGPWRSKVRTSMDEVFGDKIQPILRSCDENAVLNTYIMEFKPYYLATGCTWVIIRDGRRFLGQFHIPGKGGVRQDIDENDYLPEEPESDYPNV</sequence>
<dbReference type="EMBL" id="SOZJ01000003">
    <property type="protein sequence ID" value="TGJ69322.1"/>
    <property type="molecule type" value="Genomic_DNA"/>
</dbReference>
<name>A0A8H2DYY1_ORBOL</name>
<reference evidence="1 2" key="1">
    <citation type="submission" date="2019-03" db="EMBL/GenBank/DDBJ databases">
        <title>Nematode-trapping fungi genome.</title>
        <authorList>
            <person name="Vidal-Diez De Ulzurrun G."/>
        </authorList>
    </citation>
    <scope>NUCLEOTIDE SEQUENCE [LARGE SCALE GENOMIC DNA]</scope>
    <source>
        <strain evidence="1 2">TWF154</strain>
    </source>
</reference>
<dbReference type="Proteomes" id="UP000297595">
    <property type="component" value="Unassembled WGS sequence"/>
</dbReference>
<dbReference type="PANTHER" id="PTHR42085">
    <property type="entry name" value="F-BOX DOMAIN-CONTAINING PROTEIN"/>
    <property type="match status" value="1"/>
</dbReference>
<dbReference type="AlphaFoldDB" id="A0A8H2DYY1"/>
<dbReference type="PANTHER" id="PTHR42085:SF2">
    <property type="entry name" value="F-BOX DOMAIN-CONTAINING PROTEIN"/>
    <property type="match status" value="1"/>
</dbReference>
<organism evidence="1 2">
    <name type="scientific">Orbilia oligospora</name>
    <name type="common">Nematode-trapping fungus</name>
    <name type="synonym">Arthrobotrys oligospora</name>
    <dbReference type="NCBI Taxonomy" id="2813651"/>
    <lineage>
        <taxon>Eukaryota</taxon>
        <taxon>Fungi</taxon>
        <taxon>Dikarya</taxon>
        <taxon>Ascomycota</taxon>
        <taxon>Pezizomycotina</taxon>
        <taxon>Orbiliomycetes</taxon>
        <taxon>Orbiliales</taxon>
        <taxon>Orbiliaceae</taxon>
        <taxon>Orbilia</taxon>
    </lineage>
</organism>
<evidence type="ECO:0000313" key="1">
    <source>
        <dbReference type="EMBL" id="TGJ69322.1"/>
    </source>
</evidence>